<evidence type="ECO:0000256" key="4">
    <source>
        <dbReference type="ARBA" id="ARBA00022448"/>
    </source>
</evidence>
<accession>A0A0M3I3M7</accession>
<keyword evidence="5 14" id="KW-0109">Calcium transport</keyword>
<keyword evidence="10 14" id="KW-1133">Transmembrane helix</keyword>
<keyword evidence="15" id="KW-1185">Reference proteome</keyword>
<keyword evidence="12 14" id="KW-0496">Mitochondrion</keyword>
<keyword evidence="13 14" id="KW-0472">Membrane</keyword>
<dbReference type="InterPro" id="IPR018782">
    <property type="entry name" value="MCU_reg"/>
</dbReference>
<evidence type="ECO:0000256" key="5">
    <source>
        <dbReference type="ARBA" id="ARBA00022568"/>
    </source>
</evidence>
<keyword evidence="9 14" id="KW-0809">Transit peptide</keyword>
<evidence type="ECO:0000256" key="8">
    <source>
        <dbReference type="ARBA" id="ARBA00022837"/>
    </source>
</evidence>
<keyword evidence="6 14" id="KW-0812">Transmembrane</keyword>
<sequence>MNNLIGRVVALRSAYASLIAVQQRVLPIEKSISNVPYARPFGMTKLTFITVASLFIGGVMAKSGASFLEENEIFVPAEDDDD</sequence>
<dbReference type="GO" id="GO:1990246">
    <property type="term" value="C:uniplex complex"/>
    <property type="evidence" value="ECO:0007669"/>
    <property type="project" value="UniProtKB-UniRule"/>
</dbReference>
<keyword evidence="8 14" id="KW-0106">Calcium</keyword>
<evidence type="ECO:0000256" key="7">
    <source>
        <dbReference type="ARBA" id="ARBA00022792"/>
    </source>
</evidence>
<evidence type="ECO:0000256" key="1">
    <source>
        <dbReference type="ARBA" id="ARBA00004434"/>
    </source>
</evidence>
<keyword evidence="7 14" id="KW-0999">Mitochondrion inner membrane</keyword>
<feature type="transmembrane region" description="Helical" evidence="14">
    <location>
        <begin position="40"/>
        <end position="61"/>
    </location>
</feature>
<evidence type="ECO:0000256" key="14">
    <source>
        <dbReference type="RuleBase" id="RU369077"/>
    </source>
</evidence>
<evidence type="ECO:0000313" key="15">
    <source>
        <dbReference type="Proteomes" id="UP000036681"/>
    </source>
</evidence>
<proteinExistence type="inferred from homology"/>
<comment type="function">
    <text evidence="14">Essential regulatory subunit of the mitochondrial calcium uniporter complex (uniplex), a complex that mediates calcium uptake into mitochondria.</text>
</comment>
<reference evidence="16" key="1">
    <citation type="submission" date="2017-02" db="UniProtKB">
        <authorList>
            <consortium name="WormBaseParasite"/>
        </authorList>
    </citation>
    <scope>IDENTIFICATION</scope>
</reference>
<evidence type="ECO:0000256" key="3">
    <source>
        <dbReference type="ARBA" id="ARBA00022180"/>
    </source>
</evidence>
<evidence type="ECO:0000256" key="12">
    <source>
        <dbReference type="ARBA" id="ARBA00023128"/>
    </source>
</evidence>
<dbReference type="Pfam" id="PF10161">
    <property type="entry name" value="DDDD"/>
    <property type="match status" value="1"/>
</dbReference>
<dbReference type="AlphaFoldDB" id="A0A0M3I3M7"/>
<keyword evidence="11 14" id="KW-0406">Ion transport</keyword>
<evidence type="ECO:0000313" key="16">
    <source>
        <dbReference type="WBParaSite" id="ALUE_0001127301-mRNA-1"/>
    </source>
</evidence>
<evidence type="ECO:0000256" key="6">
    <source>
        <dbReference type="ARBA" id="ARBA00022692"/>
    </source>
</evidence>
<evidence type="ECO:0000256" key="11">
    <source>
        <dbReference type="ARBA" id="ARBA00023065"/>
    </source>
</evidence>
<evidence type="ECO:0000256" key="10">
    <source>
        <dbReference type="ARBA" id="ARBA00022989"/>
    </source>
</evidence>
<dbReference type="WBParaSite" id="ALUE_0001127301-mRNA-1">
    <property type="protein sequence ID" value="ALUE_0001127301-mRNA-1"/>
    <property type="gene ID" value="ALUE_0001127301"/>
</dbReference>
<comment type="similarity">
    <text evidence="2 14">Belongs to the SMDT1/EMRE family.</text>
</comment>
<evidence type="ECO:0000256" key="2">
    <source>
        <dbReference type="ARBA" id="ARBA00008958"/>
    </source>
</evidence>
<dbReference type="PANTHER" id="PTHR33904:SF1">
    <property type="entry name" value="ESSENTIAL MCU REGULATOR, MITOCHONDRIAL"/>
    <property type="match status" value="1"/>
</dbReference>
<dbReference type="GO" id="GO:0036444">
    <property type="term" value="P:calcium import into the mitochondrion"/>
    <property type="evidence" value="ECO:0007669"/>
    <property type="project" value="UniProtKB-UniRule"/>
</dbReference>
<organism evidence="15 16">
    <name type="scientific">Ascaris lumbricoides</name>
    <name type="common">Giant roundworm</name>
    <dbReference type="NCBI Taxonomy" id="6252"/>
    <lineage>
        <taxon>Eukaryota</taxon>
        <taxon>Metazoa</taxon>
        <taxon>Ecdysozoa</taxon>
        <taxon>Nematoda</taxon>
        <taxon>Chromadorea</taxon>
        <taxon>Rhabditida</taxon>
        <taxon>Spirurina</taxon>
        <taxon>Ascaridomorpha</taxon>
        <taxon>Ascaridoidea</taxon>
        <taxon>Ascarididae</taxon>
        <taxon>Ascaris</taxon>
    </lineage>
</organism>
<comment type="subcellular location">
    <subcellularLocation>
        <location evidence="1 14">Mitochondrion inner membrane</location>
        <topology evidence="1 14">Single-pass membrane protein</topology>
    </subcellularLocation>
</comment>
<evidence type="ECO:0000256" key="13">
    <source>
        <dbReference type="ARBA" id="ARBA00023136"/>
    </source>
</evidence>
<dbReference type="Proteomes" id="UP000036681">
    <property type="component" value="Unplaced"/>
</dbReference>
<keyword evidence="4 14" id="KW-0813">Transport</keyword>
<comment type="subunit">
    <text evidence="14">Component of the uniplex complex. Interacts (via the transmembrane region) with MCU (via the first transmembrane region); the interaction is direct.</text>
</comment>
<evidence type="ECO:0000256" key="9">
    <source>
        <dbReference type="ARBA" id="ARBA00022946"/>
    </source>
</evidence>
<dbReference type="GO" id="GO:0051560">
    <property type="term" value="P:mitochondrial calcium ion homeostasis"/>
    <property type="evidence" value="ECO:0007669"/>
    <property type="project" value="UniProtKB-UniRule"/>
</dbReference>
<dbReference type="PANTHER" id="PTHR33904">
    <property type="entry name" value="ESSENTIAL MCU REGULATOR, MITOCHONDRIAL"/>
    <property type="match status" value="1"/>
</dbReference>
<name>A0A0M3I3M7_ASCLU</name>
<protein>
    <recommendedName>
        <fullName evidence="3 14">Essential MCU regulator, mitochondrial</fullName>
    </recommendedName>
    <alternativeName>
        <fullName evidence="14">Single-pass membrane protein with aspartate-rich tail 1, mitochondrial</fullName>
    </alternativeName>
</protein>